<keyword evidence="3" id="KW-1185">Reference proteome</keyword>
<feature type="signal peptide" evidence="1">
    <location>
        <begin position="1"/>
        <end position="18"/>
    </location>
</feature>
<proteinExistence type="predicted"/>
<protein>
    <submittedName>
        <fullName evidence="2">DUF922 domain-containing protein</fullName>
    </submittedName>
</protein>
<evidence type="ECO:0000313" key="2">
    <source>
        <dbReference type="EMBL" id="MDT0554630.1"/>
    </source>
</evidence>
<name>A0ABU2Y8X9_9FLAO</name>
<evidence type="ECO:0000256" key="1">
    <source>
        <dbReference type="SAM" id="SignalP"/>
    </source>
</evidence>
<dbReference type="Pfam" id="PF06037">
    <property type="entry name" value="DUF922"/>
    <property type="match status" value="1"/>
</dbReference>
<gene>
    <name evidence="2" type="ORF">RM538_01340</name>
</gene>
<dbReference type="InterPro" id="IPR010321">
    <property type="entry name" value="DUF922"/>
</dbReference>
<comment type="caution">
    <text evidence="2">The sequence shown here is derived from an EMBL/GenBank/DDBJ whole genome shotgun (WGS) entry which is preliminary data.</text>
</comment>
<organism evidence="2 3">
    <name type="scientific">Patiriisocius hiemis</name>
    <dbReference type="NCBI Taxonomy" id="3075604"/>
    <lineage>
        <taxon>Bacteria</taxon>
        <taxon>Pseudomonadati</taxon>
        <taxon>Bacteroidota</taxon>
        <taxon>Flavobacteriia</taxon>
        <taxon>Flavobacteriales</taxon>
        <taxon>Flavobacteriaceae</taxon>
        <taxon>Patiriisocius</taxon>
    </lineage>
</organism>
<sequence>MKFLVVLFCLLYALPAPNDNIKMRWREDRKLTWDDFRGRPSGSPEYVASTNSGISFSYSYSTRNGDIILEYSVQSNFYPELSWYRSGIVTDYILQHEQTHFDISELYARKLRQKIEEATFTKNIKLELEAIYSENEKQRQQTQHKYDKETEHSKLAEKEFQWRLFIAQKLKKHEYWK</sequence>
<dbReference type="Proteomes" id="UP001254488">
    <property type="component" value="Unassembled WGS sequence"/>
</dbReference>
<keyword evidence="1" id="KW-0732">Signal</keyword>
<accession>A0ABU2Y8X9</accession>
<reference evidence="2 3" key="1">
    <citation type="submission" date="2023-09" db="EMBL/GenBank/DDBJ databases">
        <authorList>
            <person name="Rey-Velasco X."/>
        </authorList>
    </citation>
    <scope>NUCLEOTIDE SEQUENCE [LARGE SCALE GENOMIC DNA]</scope>
    <source>
        <strain evidence="2 3">W242</strain>
    </source>
</reference>
<dbReference type="RefSeq" id="WP_311331591.1">
    <property type="nucleotide sequence ID" value="NZ_JAVRHZ010000001.1"/>
</dbReference>
<feature type="chain" id="PRO_5046119715" evidence="1">
    <location>
        <begin position="19"/>
        <end position="177"/>
    </location>
</feature>
<dbReference type="EMBL" id="JAVRHZ010000001">
    <property type="protein sequence ID" value="MDT0554630.1"/>
    <property type="molecule type" value="Genomic_DNA"/>
</dbReference>
<evidence type="ECO:0000313" key="3">
    <source>
        <dbReference type="Proteomes" id="UP001254488"/>
    </source>
</evidence>